<evidence type="ECO:0000256" key="1">
    <source>
        <dbReference type="SAM" id="MobiDB-lite"/>
    </source>
</evidence>
<keyword evidence="3" id="KW-1185">Reference proteome</keyword>
<evidence type="ECO:0000313" key="2">
    <source>
        <dbReference type="EMBL" id="KAK3346580.1"/>
    </source>
</evidence>
<evidence type="ECO:0008006" key="4">
    <source>
        <dbReference type="Google" id="ProtNLM"/>
    </source>
</evidence>
<protein>
    <recommendedName>
        <fullName evidence="4">DUF1748-domain-containing protein</fullName>
    </recommendedName>
</protein>
<proteinExistence type="predicted"/>
<accession>A0AAJ0MAU6</accession>
<organism evidence="2 3">
    <name type="scientific">Lasiosphaeria hispida</name>
    <dbReference type="NCBI Taxonomy" id="260671"/>
    <lineage>
        <taxon>Eukaryota</taxon>
        <taxon>Fungi</taxon>
        <taxon>Dikarya</taxon>
        <taxon>Ascomycota</taxon>
        <taxon>Pezizomycotina</taxon>
        <taxon>Sordariomycetes</taxon>
        <taxon>Sordariomycetidae</taxon>
        <taxon>Sordariales</taxon>
        <taxon>Lasiosphaeriaceae</taxon>
        <taxon>Lasiosphaeria</taxon>
    </lineage>
</organism>
<dbReference type="Proteomes" id="UP001275084">
    <property type="component" value="Unassembled WGS sequence"/>
</dbReference>
<reference evidence="2" key="1">
    <citation type="journal article" date="2023" name="Mol. Phylogenet. Evol.">
        <title>Genome-scale phylogeny and comparative genomics of the fungal order Sordariales.</title>
        <authorList>
            <person name="Hensen N."/>
            <person name="Bonometti L."/>
            <person name="Westerberg I."/>
            <person name="Brannstrom I.O."/>
            <person name="Guillou S."/>
            <person name="Cros-Aarteil S."/>
            <person name="Calhoun S."/>
            <person name="Haridas S."/>
            <person name="Kuo A."/>
            <person name="Mondo S."/>
            <person name="Pangilinan J."/>
            <person name="Riley R."/>
            <person name="LaButti K."/>
            <person name="Andreopoulos B."/>
            <person name="Lipzen A."/>
            <person name="Chen C."/>
            <person name="Yan M."/>
            <person name="Daum C."/>
            <person name="Ng V."/>
            <person name="Clum A."/>
            <person name="Steindorff A."/>
            <person name="Ohm R.A."/>
            <person name="Martin F."/>
            <person name="Silar P."/>
            <person name="Natvig D.O."/>
            <person name="Lalanne C."/>
            <person name="Gautier V."/>
            <person name="Ament-Velasquez S.L."/>
            <person name="Kruys A."/>
            <person name="Hutchinson M.I."/>
            <person name="Powell A.J."/>
            <person name="Barry K."/>
            <person name="Miller A.N."/>
            <person name="Grigoriev I.V."/>
            <person name="Debuchy R."/>
            <person name="Gladieux P."/>
            <person name="Hiltunen Thoren M."/>
            <person name="Johannesson H."/>
        </authorList>
    </citation>
    <scope>NUCLEOTIDE SEQUENCE</scope>
    <source>
        <strain evidence="2">CBS 955.72</strain>
    </source>
</reference>
<name>A0AAJ0MAU6_9PEZI</name>
<dbReference type="GO" id="GO:0005737">
    <property type="term" value="C:cytoplasm"/>
    <property type="evidence" value="ECO:0007669"/>
    <property type="project" value="TreeGrafter"/>
</dbReference>
<dbReference type="Pfam" id="PF08520">
    <property type="entry name" value="Mitofissin"/>
    <property type="match status" value="1"/>
</dbReference>
<dbReference type="InterPro" id="IPR013726">
    <property type="entry name" value="Mitofissin"/>
</dbReference>
<dbReference type="EMBL" id="JAUIQD010000006">
    <property type="protein sequence ID" value="KAK3346580.1"/>
    <property type="molecule type" value="Genomic_DNA"/>
</dbReference>
<dbReference type="PANTHER" id="PTHR28075">
    <property type="entry name" value="CHROMOSOME 16, WHOLE GENOME SHOTGUN SEQUENCE"/>
    <property type="match status" value="1"/>
</dbReference>
<evidence type="ECO:0000313" key="3">
    <source>
        <dbReference type="Proteomes" id="UP001275084"/>
    </source>
</evidence>
<feature type="region of interest" description="Disordered" evidence="1">
    <location>
        <begin position="70"/>
        <end position="90"/>
    </location>
</feature>
<comment type="caution">
    <text evidence="2">The sequence shown here is derived from an EMBL/GenBank/DDBJ whole genome shotgun (WGS) entry which is preliminary data.</text>
</comment>
<dbReference type="AlphaFoldDB" id="A0AAJ0MAU6"/>
<reference evidence="2" key="2">
    <citation type="submission" date="2023-06" db="EMBL/GenBank/DDBJ databases">
        <authorList>
            <consortium name="Lawrence Berkeley National Laboratory"/>
            <person name="Haridas S."/>
            <person name="Hensen N."/>
            <person name="Bonometti L."/>
            <person name="Westerberg I."/>
            <person name="Brannstrom I.O."/>
            <person name="Guillou S."/>
            <person name="Cros-Aarteil S."/>
            <person name="Calhoun S."/>
            <person name="Kuo A."/>
            <person name="Mondo S."/>
            <person name="Pangilinan J."/>
            <person name="Riley R."/>
            <person name="Labutti K."/>
            <person name="Andreopoulos B."/>
            <person name="Lipzen A."/>
            <person name="Chen C."/>
            <person name="Yanf M."/>
            <person name="Daum C."/>
            <person name="Ng V."/>
            <person name="Clum A."/>
            <person name="Steindorff A."/>
            <person name="Ohm R."/>
            <person name="Martin F."/>
            <person name="Silar P."/>
            <person name="Natvig D."/>
            <person name="Lalanne C."/>
            <person name="Gautier V."/>
            <person name="Ament-Velasquez S.L."/>
            <person name="Kruys A."/>
            <person name="Hutchinson M.I."/>
            <person name="Powell A.J."/>
            <person name="Barry K."/>
            <person name="Miller A.N."/>
            <person name="Grigoriev I.V."/>
            <person name="Debuchy R."/>
            <person name="Gladieux P."/>
            <person name="Thoren M.H."/>
            <person name="Johannesson H."/>
        </authorList>
    </citation>
    <scope>NUCLEOTIDE SEQUENCE</scope>
    <source>
        <strain evidence="2">CBS 955.72</strain>
    </source>
</reference>
<dbReference type="PANTHER" id="PTHR28075:SF1">
    <property type="entry name" value="DUF1748-DOMAIN-CONTAINING PROTEIN"/>
    <property type="match status" value="1"/>
</dbReference>
<sequence length="179" mass="19646">MVLGRLTHYAFDAVLFSAFLAGMKRSTGLTRTKLAATIRRSQNGLRSTSVLGSGFWIRALLWRAPAAGLSGRGRGKMRQEQNRPGVSEDSPSTDCLCSGTRIELFRWRSVCVPFIQRLAFRRFAGAVRASHGSRVSWVGVSGRILMLEASLLWVLNINSLSSNARDPVGQTLLFSSPCD</sequence>
<gene>
    <name evidence="2" type="ORF">B0T25DRAFT_281197</name>
</gene>